<organism evidence="2 3">
    <name type="scientific">Ameca splendens</name>
    <dbReference type="NCBI Taxonomy" id="208324"/>
    <lineage>
        <taxon>Eukaryota</taxon>
        <taxon>Metazoa</taxon>
        <taxon>Chordata</taxon>
        <taxon>Craniata</taxon>
        <taxon>Vertebrata</taxon>
        <taxon>Euteleostomi</taxon>
        <taxon>Actinopterygii</taxon>
        <taxon>Neopterygii</taxon>
        <taxon>Teleostei</taxon>
        <taxon>Neoteleostei</taxon>
        <taxon>Acanthomorphata</taxon>
        <taxon>Ovalentaria</taxon>
        <taxon>Atherinomorphae</taxon>
        <taxon>Cyprinodontiformes</taxon>
        <taxon>Goodeidae</taxon>
        <taxon>Ameca</taxon>
    </lineage>
</organism>
<accession>A0ABV0Z312</accession>
<sequence length="106" mass="11165">MSNLPPPPQHLVDEVVQSCQSLSEAAKQHVPVRGEAGAKSWGIVVGPTNLPPLSGRPPQQIEPPAGRHGAAVAPCWGHTCHKAQIPTCTQTCTRTLTCACIRCMPA</sequence>
<comment type="caution">
    <text evidence="2">The sequence shown here is derived from an EMBL/GenBank/DDBJ whole genome shotgun (WGS) entry which is preliminary data.</text>
</comment>
<keyword evidence="3" id="KW-1185">Reference proteome</keyword>
<evidence type="ECO:0000256" key="1">
    <source>
        <dbReference type="SAM" id="MobiDB-lite"/>
    </source>
</evidence>
<proteinExistence type="predicted"/>
<name>A0ABV0Z312_9TELE</name>
<protein>
    <submittedName>
        <fullName evidence="2">Uncharacterized protein</fullName>
    </submittedName>
</protein>
<reference evidence="2 3" key="1">
    <citation type="submission" date="2021-06" db="EMBL/GenBank/DDBJ databases">
        <authorList>
            <person name="Palmer J.M."/>
        </authorList>
    </citation>
    <scope>NUCLEOTIDE SEQUENCE [LARGE SCALE GENOMIC DNA]</scope>
    <source>
        <strain evidence="2 3">AS_MEX2019</strain>
        <tissue evidence="2">Muscle</tissue>
    </source>
</reference>
<evidence type="ECO:0000313" key="3">
    <source>
        <dbReference type="Proteomes" id="UP001469553"/>
    </source>
</evidence>
<gene>
    <name evidence="2" type="ORF">AMECASPLE_027229</name>
</gene>
<dbReference type="Proteomes" id="UP001469553">
    <property type="component" value="Unassembled WGS sequence"/>
</dbReference>
<evidence type="ECO:0000313" key="2">
    <source>
        <dbReference type="EMBL" id="MEQ2300584.1"/>
    </source>
</evidence>
<feature type="region of interest" description="Disordered" evidence="1">
    <location>
        <begin position="49"/>
        <end position="68"/>
    </location>
</feature>
<dbReference type="EMBL" id="JAHRIP010049887">
    <property type="protein sequence ID" value="MEQ2300584.1"/>
    <property type="molecule type" value="Genomic_DNA"/>
</dbReference>